<accession>A0ABV6IYF0</accession>
<protein>
    <submittedName>
        <fullName evidence="2">Bug family tripartite tricarboxylate transporter substrate binding protein</fullName>
    </submittedName>
</protein>
<gene>
    <name evidence="2" type="ORF">ACFFIC_23565</name>
</gene>
<dbReference type="InterPro" id="IPR042100">
    <property type="entry name" value="Bug_dom1"/>
</dbReference>
<evidence type="ECO:0000256" key="1">
    <source>
        <dbReference type="ARBA" id="ARBA00006987"/>
    </source>
</evidence>
<name>A0ABV6IYF0_9PROT</name>
<dbReference type="Gene3D" id="3.40.190.150">
    <property type="entry name" value="Bordetella uptake gene, domain 1"/>
    <property type="match status" value="1"/>
</dbReference>
<dbReference type="PROSITE" id="PS51318">
    <property type="entry name" value="TAT"/>
    <property type="match status" value="1"/>
</dbReference>
<dbReference type="EMBL" id="JBHLVZ010000084">
    <property type="protein sequence ID" value="MFC0388496.1"/>
    <property type="molecule type" value="Genomic_DNA"/>
</dbReference>
<dbReference type="PIRSF" id="PIRSF017082">
    <property type="entry name" value="YflP"/>
    <property type="match status" value="1"/>
</dbReference>
<proteinExistence type="inferred from homology"/>
<keyword evidence="3" id="KW-1185">Reference proteome</keyword>
<dbReference type="SUPFAM" id="SSF53850">
    <property type="entry name" value="Periplasmic binding protein-like II"/>
    <property type="match status" value="1"/>
</dbReference>
<dbReference type="InterPro" id="IPR005064">
    <property type="entry name" value="BUG"/>
</dbReference>
<sequence length="329" mass="34018">MLTVRRRWLAATAGLAAGGGMRSRQTLAQAPFPSRPVRVIVPAGAGSGPDTAMRLLADRLAALWGKPVVVDNRGGGSGNVGAGAAARAEPDGHVLLFSQASPLVLNQHLTRSMPFDPARDLTPVTLLMCTPFVLAARPGLGVRSLAELAAWAREARGGLTFATGGATSLPRFAGEQLARGLGIRLTNVPYGVSPQALQDTIAGRTDLVIDGTPLITPQLRAGLLSPVAITSATRFPGLEAVPAAAETLPGFEMGGWFALLGPGGMPAALAERIAADAARVLAVPDLRDRLLHEFGAIVSADGPAALAALMERERASLGRLVRELEVPIE</sequence>
<organism evidence="2 3">
    <name type="scientific">Muricoccus vinaceus</name>
    <dbReference type="NCBI Taxonomy" id="424704"/>
    <lineage>
        <taxon>Bacteria</taxon>
        <taxon>Pseudomonadati</taxon>
        <taxon>Pseudomonadota</taxon>
        <taxon>Alphaproteobacteria</taxon>
        <taxon>Acetobacterales</taxon>
        <taxon>Roseomonadaceae</taxon>
        <taxon>Muricoccus</taxon>
    </lineage>
</organism>
<dbReference type="CDD" id="cd07012">
    <property type="entry name" value="PBP2_Bug_TTT"/>
    <property type="match status" value="1"/>
</dbReference>
<comment type="caution">
    <text evidence="2">The sequence shown here is derived from an EMBL/GenBank/DDBJ whole genome shotgun (WGS) entry which is preliminary data.</text>
</comment>
<dbReference type="Pfam" id="PF03401">
    <property type="entry name" value="TctC"/>
    <property type="match status" value="1"/>
</dbReference>
<dbReference type="RefSeq" id="WP_377054968.1">
    <property type="nucleotide sequence ID" value="NZ_JBHLVZ010000084.1"/>
</dbReference>
<comment type="similarity">
    <text evidence="1">Belongs to the UPF0065 (bug) family.</text>
</comment>
<dbReference type="Gene3D" id="3.40.190.10">
    <property type="entry name" value="Periplasmic binding protein-like II"/>
    <property type="match status" value="1"/>
</dbReference>
<dbReference type="InterPro" id="IPR006311">
    <property type="entry name" value="TAT_signal"/>
</dbReference>
<reference evidence="2 3" key="1">
    <citation type="submission" date="2024-09" db="EMBL/GenBank/DDBJ databases">
        <authorList>
            <person name="Sun Q."/>
            <person name="Mori K."/>
        </authorList>
    </citation>
    <scope>NUCLEOTIDE SEQUENCE [LARGE SCALE GENOMIC DNA]</scope>
    <source>
        <strain evidence="2 3">CCM 7468</strain>
    </source>
</reference>
<dbReference type="Proteomes" id="UP001589789">
    <property type="component" value="Unassembled WGS sequence"/>
</dbReference>
<evidence type="ECO:0000313" key="3">
    <source>
        <dbReference type="Proteomes" id="UP001589789"/>
    </source>
</evidence>
<evidence type="ECO:0000313" key="2">
    <source>
        <dbReference type="EMBL" id="MFC0388496.1"/>
    </source>
</evidence>
<dbReference type="PANTHER" id="PTHR42928:SF5">
    <property type="entry name" value="BLR1237 PROTEIN"/>
    <property type="match status" value="1"/>
</dbReference>
<dbReference type="PANTHER" id="PTHR42928">
    <property type="entry name" value="TRICARBOXYLATE-BINDING PROTEIN"/>
    <property type="match status" value="1"/>
</dbReference>